<keyword evidence="7" id="KW-0472">Membrane</keyword>
<evidence type="ECO:0000256" key="11">
    <source>
        <dbReference type="ARBA" id="ARBA00079965"/>
    </source>
</evidence>
<dbReference type="Gene3D" id="2.30.42.10">
    <property type="match status" value="3"/>
</dbReference>
<evidence type="ECO:0000256" key="10">
    <source>
        <dbReference type="ARBA" id="ARBA00079939"/>
    </source>
</evidence>
<dbReference type="GO" id="GO:0005737">
    <property type="term" value="C:cytoplasm"/>
    <property type="evidence" value="ECO:0007669"/>
    <property type="project" value="UniProtKB-SubCell"/>
</dbReference>
<dbReference type="InParanoid" id="L5KMR0"/>
<keyword evidence="5" id="KW-0597">Phosphoprotein</keyword>
<dbReference type="FunCoup" id="L5KMR0">
    <property type="interactions" value="24"/>
</dbReference>
<evidence type="ECO:0000256" key="8">
    <source>
        <dbReference type="ARBA" id="ARBA00055222"/>
    </source>
</evidence>
<dbReference type="PANTHER" id="PTHR14191">
    <property type="entry name" value="PDZ DOMAIN CONTAINING PROTEIN"/>
    <property type="match status" value="1"/>
</dbReference>
<feature type="region of interest" description="Disordered" evidence="14">
    <location>
        <begin position="444"/>
        <end position="463"/>
    </location>
</feature>
<dbReference type="SMART" id="SM00228">
    <property type="entry name" value="PDZ"/>
    <property type="match status" value="3"/>
</dbReference>
<dbReference type="InterPro" id="IPR051067">
    <property type="entry name" value="NHER"/>
</dbReference>
<evidence type="ECO:0000256" key="14">
    <source>
        <dbReference type="SAM" id="MobiDB-lite"/>
    </source>
</evidence>
<sequence length="463" mass="50423">MEEGFGEGYNAPLFPSPPCPADLQDMSSLTLKFEFNPKLGIDNPVLSLAEDQDPSDLWSLERPRFCLLSKEKGRSFGFHIQQELGRARHAVCRVEPGTSAQRQGLREGDRILGVNNHIVEHEDSEVVVRRIRASGPRVLLMVLAKHVHDMVRVQRGNGARLCPTLGPGVRPRLCHIVKDEGGFGFSVTHKVEERCRQLGMPLAAPLAEGWALPTKPRCLHLEKGPQGFGFLLREEKGLGGHLGQFLWEVDPGLPAERAGMKAGDRLVAVAGESVEGLGHEETVSRIRAQGSHVSLTVVDPEADRFFSMVRLSPLLFLENTEAPHSLQDTCLASLVETKDPPVEDTAVPPVPCGSRQCFLYPGPGGGYGFQLSCVASGRCVFISQVTLGGSAARAGLQKGDVILEVNGYSVGGENDLERLQQLSEAEPPLCLKLATRSPQDLEAWIPPGAGEVRKRQRDCEQPE</sequence>
<proteinExistence type="predicted"/>
<dbReference type="AlphaFoldDB" id="L5KMR0"/>
<dbReference type="GO" id="GO:0005102">
    <property type="term" value="F:signaling receptor binding"/>
    <property type="evidence" value="ECO:0007669"/>
    <property type="project" value="TreeGrafter"/>
</dbReference>
<dbReference type="SUPFAM" id="SSF50156">
    <property type="entry name" value="PDZ domain-like"/>
    <property type="match status" value="3"/>
</dbReference>
<dbReference type="InterPro" id="IPR036034">
    <property type="entry name" value="PDZ_sf"/>
</dbReference>
<keyword evidence="3" id="KW-1003">Cell membrane</keyword>
<evidence type="ECO:0000256" key="4">
    <source>
        <dbReference type="ARBA" id="ARBA00022490"/>
    </source>
</evidence>
<dbReference type="Pfam" id="PF00595">
    <property type="entry name" value="PDZ"/>
    <property type="match status" value="3"/>
</dbReference>
<dbReference type="FunFam" id="2.30.42.10:FF:000177">
    <property type="entry name" value="delphilin isoform X1"/>
    <property type="match status" value="1"/>
</dbReference>
<evidence type="ECO:0000256" key="9">
    <source>
        <dbReference type="ARBA" id="ARBA00068709"/>
    </source>
</evidence>
<evidence type="ECO:0000256" key="3">
    <source>
        <dbReference type="ARBA" id="ARBA00022475"/>
    </source>
</evidence>
<evidence type="ECO:0000256" key="7">
    <source>
        <dbReference type="ARBA" id="ARBA00023136"/>
    </source>
</evidence>
<evidence type="ECO:0000256" key="2">
    <source>
        <dbReference type="ARBA" id="ARBA00004496"/>
    </source>
</evidence>
<evidence type="ECO:0000313" key="17">
    <source>
        <dbReference type="Proteomes" id="UP000010552"/>
    </source>
</evidence>
<evidence type="ECO:0000256" key="1">
    <source>
        <dbReference type="ARBA" id="ARBA00004202"/>
    </source>
</evidence>
<organism evidence="16 17">
    <name type="scientific">Pteropus alecto</name>
    <name type="common">Black flying fox</name>
    <dbReference type="NCBI Taxonomy" id="9402"/>
    <lineage>
        <taxon>Eukaryota</taxon>
        <taxon>Metazoa</taxon>
        <taxon>Chordata</taxon>
        <taxon>Craniata</taxon>
        <taxon>Vertebrata</taxon>
        <taxon>Euteleostomi</taxon>
        <taxon>Mammalia</taxon>
        <taxon>Eutheria</taxon>
        <taxon>Laurasiatheria</taxon>
        <taxon>Chiroptera</taxon>
        <taxon>Yinpterochiroptera</taxon>
        <taxon>Pteropodoidea</taxon>
        <taxon>Pteropodidae</taxon>
        <taxon>Pteropodinae</taxon>
        <taxon>Pteropus</taxon>
    </lineage>
</organism>
<dbReference type="GO" id="GO:0072659">
    <property type="term" value="P:protein localization to plasma membrane"/>
    <property type="evidence" value="ECO:0007669"/>
    <property type="project" value="TreeGrafter"/>
</dbReference>
<keyword evidence="17" id="KW-1185">Reference proteome</keyword>
<protein>
    <recommendedName>
        <fullName evidence="9">Na(+)/H(+) exchange regulatory cofactor NHE-RF4</fullName>
    </recommendedName>
    <alternativeName>
        <fullName evidence="13">Natrium-phosphate cotransporter IIa C-terminal-associated protein 2</fullName>
    </alternativeName>
    <alternativeName>
        <fullName evidence="11">PDZ domain-containing protein 2</fullName>
    </alternativeName>
    <alternativeName>
        <fullName evidence="12">PDZ domain-containing protein 3</fullName>
    </alternativeName>
    <alternativeName>
        <fullName evidence="10">Sodium-hydrogen exchanger regulatory factor 4</fullName>
    </alternativeName>
</protein>
<dbReference type="FunFam" id="2.30.42.10:FF:000123">
    <property type="entry name" value="Na(+)/H(+) exchange regulatory cofactor NHE-RF4"/>
    <property type="match status" value="1"/>
</dbReference>
<evidence type="ECO:0000313" key="16">
    <source>
        <dbReference type="EMBL" id="ELK12066.1"/>
    </source>
</evidence>
<reference evidence="17" key="1">
    <citation type="journal article" date="2013" name="Science">
        <title>Comparative analysis of bat genomes provides insight into the evolution of flight and immunity.</title>
        <authorList>
            <person name="Zhang G."/>
            <person name="Cowled C."/>
            <person name="Shi Z."/>
            <person name="Huang Z."/>
            <person name="Bishop-Lilly K.A."/>
            <person name="Fang X."/>
            <person name="Wynne J.W."/>
            <person name="Xiong Z."/>
            <person name="Baker M.L."/>
            <person name="Zhao W."/>
            <person name="Tachedjian M."/>
            <person name="Zhu Y."/>
            <person name="Zhou P."/>
            <person name="Jiang X."/>
            <person name="Ng J."/>
            <person name="Yang L."/>
            <person name="Wu L."/>
            <person name="Xiao J."/>
            <person name="Feng Y."/>
            <person name="Chen Y."/>
            <person name="Sun X."/>
            <person name="Zhang Y."/>
            <person name="Marsh G.A."/>
            <person name="Crameri G."/>
            <person name="Broder C.C."/>
            <person name="Frey K.G."/>
            <person name="Wang L.F."/>
            <person name="Wang J."/>
        </authorList>
    </citation>
    <scope>NUCLEOTIDE SEQUENCE [LARGE SCALE GENOMIC DNA]</scope>
</reference>
<dbReference type="GO" id="GO:0016324">
    <property type="term" value="C:apical plasma membrane"/>
    <property type="evidence" value="ECO:0007669"/>
    <property type="project" value="TreeGrafter"/>
</dbReference>
<feature type="compositionally biased region" description="Basic and acidic residues" evidence="14">
    <location>
        <begin position="451"/>
        <end position="463"/>
    </location>
</feature>
<keyword evidence="6" id="KW-0677">Repeat</keyword>
<dbReference type="STRING" id="9402.L5KMR0"/>
<comment type="subcellular location">
    <subcellularLocation>
        <location evidence="1">Cell membrane</location>
        <topology evidence="1">Peripheral membrane protein</topology>
    </subcellularLocation>
    <subcellularLocation>
        <location evidence="2">Cytoplasm</location>
    </subcellularLocation>
</comment>
<keyword evidence="4" id="KW-0963">Cytoplasm</keyword>
<dbReference type="Proteomes" id="UP000010552">
    <property type="component" value="Unassembled WGS sequence"/>
</dbReference>
<evidence type="ECO:0000256" key="6">
    <source>
        <dbReference type="ARBA" id="ARBA00022737"/>
    </source>
</evidence>
<gene>
    <name evidence="16" type="ORF">PAL_GLEAN10001985</name>
</gene>
<evidence type="ECO:0000256" key="12">
    <source>
        <dbReference type="ARBA" id="ARBA00079969"/>
    </source>
</evidence>
<dbReference type="CDD" id="cd06768">
    <property type="entry name" value="PDZ_NHERF-like"/>
    <property type="match status" value="2"/>
</dbReference>
<feature type="domain" description="PDZ" evidence="15">
    <location>
        <begin position="356"/>
        <end position="437"/>
    </location>
</feature>
<comment type="function">
    <text evidence="8">Acts as a regulatory protein that associates with GUCY2C and negatively modulates its heat-stable enterotoxin-mediated activation. Stimulates SLC9A3 activity in the presence of elevated calcium ions.</text>
</comment>
<accession>L5KMR0</accession>
<feature type="domain" description="PDZ" evidence="15">
    <location>
        <begin position="218"/>
        <end position="301"/>
    </location>
</feature>
<evidence type="ECO:0000256" key="13">
    <source>
        <dbReference type="ARBA" id="ARBA00082305"/>
    </source>
</evidence>
<dbReference type="GO" id="GO:0043495">
    <property type="term" value="F:protein-membrane adaptor activity"/>
    <property type="evidence" value="ECO:0007669"/>
    <property type="project" value="TreeGrafter"/>
</dbReference>
<dbReference type="PANTHER" id="PTHR14191:SF20">
    <property type="entry name" value="NA(+)_H(+) EXCHANGE REGULATORY COFACTOR NHE-RF4"/>
    <property type="match status" value="1"/>
</dbReference>
<dbReference type="GO" id="GO:0005903">
    <property type="term" value="C:brush border"/>
    <property type="evidence" value="ECO:0007669"/>
    <property type="project" value="UniProtKB-ARBA"/>
</dbReference>
<feature type="domain" description="PDZ" evidence="15">
    <location>
        <begin position="64"/>
        <end position="146"/>
    </location>
</feature>
<evidence type="ECO:0000256" key="5">
    <source>
        <dbReference type="ARBA" id="ARBA00022553"/>
    </source>
</evidence>
<evidence type="ECO:0000259" key="15">
    <source>
        <dbReference type="PROSITE" id="PS50106"/>
    </source>
</evidence>
<name>L5KMR0_PTEAL</name>
<dbReference type="PROSITE" id="PS50106">
    <property type="entry name" value="PDZ"/>
    <property type="match status" value="3"/>
</dbReference>
<dbReference type="InterPro" id="IPR001478">
    <property type="entry name" value="PDZ"/>
</dbReference>
<dbReference type="EMBL" id="KB030665">
    <property type="protein sequence ID" value="ELK12066.1"/>
    <property type="molecule type" value="Genomic_DNA"/>
</dbReference>